<evidence type="ECO:0000313" key="2">
    <source>
        <dbReference type="Proteomes" id="UP001610335"/>
    </source>
</evidence>
<reference evidence="1 2" key="1">
    <citation type="submission" date="2024-07" db="EMBL/GenBank/DDBJ databases">
        <title>Section-level genome sequencing and comparative genomics of Aspergillus sections Usti and Cavernicolus.</title>
        <authorList>
            <consortium name="Lawrence Berkeley National Laboratory"/>
            <person name="Nybo J.L."/>
            <person name="Vesth T.C."/>
            <person name="Theobald S."/>
            <person name="Frisvad J.C."/>
            <person name="Larsen T.O."/>
            <person name="Kjaerboelling I."/>
            <person name="Rothschild-Mancinelli K."/>
            <person name="Lyhne E.K."/>
            <person name="Kogle M.E."/>
            <person name="Barry K."/>
            <person name="Clum A."/>
            <person name="Na H."/>
            <person name="Ledsgaard L."/>
            <person name="Lin J."/>
            <person name="Lipzen A."/>
            <person name="Kuo A."/>
            <person name="Riley R."/>
            <person name="Mondo S."/>
            <person name="LaButti K."/>
            <person name="Haridas S."/>
            <person name="Pangalinan J."/>
            <person name="Salamov A.A."/>
            <person name="Simmons B.A."/>
            <person name="Magnuson J.K."/>
            <person name="Chen J."/>
            <person name="Drula E."/>
            <person name="Henrissat B."/>
            <person name="Wiebenga A."/>
            <person name="Lubbers R.J."/>
            <person name="Gomes A.C."/>
            <person name="Makela M.R."/>
            <person name="Stajich J."/>
            <person name="Grigoriev I.V."/>
            <person name="Mortensen U.H."/>
            <person name="De vries R.P."/>
            <person name="Baker S.E."/>
            <person name="Andersen M.R."/>
        </authorList>
    </citation>
    <scope>NUCLEOTIDE SEQUENCE [LARGE SCALE GENOMIC DNA]</scope>
    <source>
        <strain evidence="1 2">CBS 600.67</strain>
    </source>
</reference>
<proteinExistence type="predicted"/>
<dbReference type="InterPro" id="IPR018858">
    <property type="entry name" value="DUF2458"/>
</dbReference>
<accession>A0ABR4IA51</accession>
<gene>
    <name evidence="1" type="ORF">BDW59DRAFT_147188</name>
</gene>
<comment type="caution">
    <text evidence="1">The sequence shown here is derived from an EMBL/GenBank/DDBJ whole genome shotgun (WGS) entry which is preliminary data.</text>
</comment>
<organism evidence="1 2">
    <name type="scientific">Aspergillus cavernicola</name>
    <dbReference type="NCBI Taxonomy" id="176166"/>
    <lineage>
        <taxon>Eukaryota</taxon>
        <taxon>Fungi</taxon>
        <taxon>Dikarya</taxon>
        <taxon>Ascomycota</taxon>
        <taxon>Pezizomycotina</taxon>
        <taxon>Eurotiomycetes</taxon>
        <taxon>Eurotiomycetidae</taxon>
        <taxon>Eurotiales</taxon>
        <taxon>Aspergillaceae</taxon>
        <taxon>Aspergillus</taxon>
        <taxon>Aspergillus subgen. Nidulantes</taxon>
    </lineage>
</organism>
<name>A0ABR4IA51_9EURO</name>
<evidence type="ECO:0000313" key="1">
    <source>
        <dbReference type="EMBL" id="KAL2824603.1"/>
    </source>
</evidence>
<sequence length="159" mass="18578">MRTVAANEDIQRRIRFLIHRQHDHEKQWWRGREALLQKQRSRKEKKRELDEVLRSVGAPVDEKDVSTAEEDLAEIQNYDAKVYKASKQMADAMLAELRGLNVPFFCVKRDLVTDEADNDIHSSGHGRGTLEKQDRTISIDELSALQHRMLELLQDLCRE</sequence>
<dbReference type="Pfam" id="PF10454">
    <property type="entry name" value="DUF2458"/>
    <property type="match status" value="1"/>
</dbReference>
<keyword evidence="2" id="KW-1185">Reference proteome</keyword>
<protein>
    <submittedName>
        <fullName evidence="1">Uncharacterized protein</fullName>
    </submittedName>
</protein>
<dbReference type="Proteomes" id="UP001610335">
    <property type="component" value="Unassembled WGS sequence"/>
</dbReference>
<dbReference type="EMBL" id="JBFXLS010000042">
    <property type="protein sequence ID" value="KAL2824603.1"/>
    <property type="molecule type" value="Genomic_DNA"/>
</dbReference>